<accession>A0AAE1U347</accession>
<reference evidence="2" key="1">
    <citation type="submission" date="2023-11" db="EMBL/GenBank/DDBJ databases">
        <title>Genome assemblies of two species of porcelain crab, Petrolisthes cinctipes and Petrolisthes manimaculis (Anomura: Porcellanidae).</title>
        <authorList>
            <person name="Angst P."/>
        </authorList>
    </citation>
    <scope>NUCLEOTIDE SEQUENCE</scope>
    <source>
        <strain evidence="2">PB745_02</strain>
        <tissue evidence="2">Gill</tissue>
    </source>
</reference>
<comment type="caution">
    <text evidence="2">The sequence shown here is derived from an EMBL/GenBank/DDBJ whole genome shotgun (WGS) entry which is preliminary data.</text>
</comment>
<gene>
    <name evidence="2" type="ORF">Pmani_021515</name>
</gene>
<evidence type="ECO:0008006" key="4">
    <source>
        <dbReference type="Google" id="ProtNLM"/>
    </source>
</evidence>
<feature type="chain" id="PRO_5041907270" description="Secreted protein" evidence="1">
    <location>
        <begin position="18"/>
        <end position="90"/>
    </location>
</feature>
<feature type="signal peptide" evidence="1">
    <location>
        <begin position="1"/>
        <end position="17"/>
    </location>
</feature>
<dbReference type="Proteomes" id="UP001292094">
    <property type="component" value="Unassembled WGS sequence"/>
</dbReference>
<protein>
    <recommendedName>
        <fullName evidence="4">Secreted protein</fullName>
    </recommendedName>
</protein>
<keyword evidence="1" id="KW-0732">Signal</keyword>
<dbReference type="AlphaFoldDB" id="A0AAE1U347"/>
<evidence type="ECO:0000313" key="3">
    <source>
        <dbReference type="Proteomes" id="UP001292094"/>
    </source>
</evidence>
<evidence type="ECO:0000256" key="1">
    <source>
        <dbReference type="SAM" id="SignalP"/>
    </source>
</evidence>
<name>A0AAE1U347_9EUCA</name>
<organism evidence="2 3">
    <name type="scientific">Petrolisthes manimaculis</name>
    <dbReference type="NCBI Taxonomy" id="1843537"/>
    <lineage>
        <taxon>Eukaryota</taxon>
        <taxon>Metazoa</taxon>
        <taxon>Ecdysozoa</taxon>
        <taxon>Arthropoda</taxon>
        <taxon>Crustacea</taxon>
        <taxon>Multicrustacea</taxon>
        <taxon>Malacostraca</taxon>
        <taxon>Eumalacostraca</taxon>
        <taxon>Eucarida</taxon>
        <taxon>Decapoda</taxon>
        <taxon>Pleocyemata</taxon>
        <taxon>Anomura</taxon>
        <taxon>Galatheoidea</taxon>
        <taxon>Porcellanidae</taxon>
        <taxon>Petrolisthes</taxon>
    </lineage>
</organism>
<sequence length="90" mass="10299">MLLLLLLLPGYLNFPSAQSHLPLTSPSPPPPATDPLLFPSGAGRPELFFLWWVVNVSDLEVDRDNSLLSRRKEKEKEKVFDISIRWLLCR</sequence>
<evidence type="ECO:0000313" key="2">
    <source>
        <dbReference type="EMBL" id="KAK4306681.1"/>
    </source>
</evidence>
<proteinExistence type="predicted"/>
<keyword evidence="3" id="KW-1185">Reference proteome</keyword>
<dbReference type="EMBL" id="JAWZYT010002102">
    <property type="protein sequence ID" value="KAK4306681.1"/>
    <property type="molecule type" value="Genomic_DNA"/>
</dbReference>